<dbReference type="Proteomes" id="UP001151699">
    <property type="component" value="Chromosome X"/>
</dbReference>
<dbReference type="EMBL" id="WJQU01000003">
    <property type="protein sequence ID" value="KAJ6639249.1"/>
    <property type="molecule type" value="Genomic_DNA"/>
</dbReference>
<comment type="caution">
    <text evidence="1">The sequence shown here is derived from an EMBL/GenBank/DDBJ whole genome shotgun (WGS) entry which is preliminary data.</text>
</comment>
<sequence length="157" mass="17702">MGTSIKPSATESMITSIKNVVVESEICSTVPCSESCAPVECQLCRPCLSSDDIQDLFAAHREHLNRGDTKRIFPEPIARKTLDREKLKSLSPKNQMMEKWFYDPSNCKIHIAFISETYLTSDHDFQLTNFSVHRVDRPKPGGGLLIGLQNNIAHKRL</sequence>
<proteinExistence type="predicted"/>
<organism evidence="1 2">
    <name type="scientific">Pseudolycoriella hygida</name>
    <dbReference type="NCBI Taxonomy" id="35572"/>
    <lineage>
        <taxon>Eukaryota</taxon>
        <taxon>Metazoa</taxon>
        <taxon>Ecdysozoa</taxon>
        <taxon>Arthropoda</taxon>
        <taxon>Hexapoda</taxon>
        <taxon>Insecta</taxon>
        <taxon>Pterygota</taxon>
        <taxon>Neoptera</taxon>
        <taxon>Endopterygota</taxon>
        <taxon>Diptera</taxon>
        <taxon>Nematocera</taxon>
        <taxon>Sciaroidea</taxon>
        <taxon>Sciaridae</taxon>
        <taxon>Pseudolycoriella</taxon>
    </lineage>
</organism>
<accession>A0A9Q0MXZ4</accession>
<dbReference type="OrthoDB" id="202825at2759"/>
<evidence type="ECO:0000313" key="1">
    <source>
        <dbReference type="EMBL" id="KAJ6639249.1"/>
    </source>
</evidence>
<dbReference type="PANTHER" id="PTHR47113">
    <property type="entry name" value="LD09343P"/>
    <property type="match status" value="1"/>
</dbReference>
<name>A0A9Q0MXZ4_9DIPT</name>
<dbReference type="InterPro" id="IPR053317">
    <property type="entry name" value="Tubulin_polyglutamylase"/>
</dbReference>
<evidence type="ECO:0000313" key="2">
    <source>
        <dbReference type="Proteomes" id="UP001151699"/>
    </source>
</evidence>
<protein>
    <submittedName>
        <fullName evidence="1">Uncharacterized protein</fullName>
    </submittedName>
</protein>
<dbReference type="PANTHER" id="PTHR47113:SF1">
    <property type="entry name" value="LD09343P"/>
    <property type="match status" value="1"/>
</dbReference>
<dbReference type="AlphaFoldDB" id="A0A9Q0MXZ4"/>
<keyword evidence="2" id="KW-1185">Reference proteome</keyword>
<reference evidence="1" key="1">
    <citation type="submission" date="2022-07" db="EMBL/GenBank/DDBJ databases">
        <authorList>
            <person name="Trinca V."/>
            <person name="Uliana J.V.C."/>
            <person name="Torres T.T."/>
            <person name="Ward R.J."/>
            <person name="Monesi N."/>
        </authorList>
    </citation>
    <scope>NUCLEOTIDE SEQUENCE</scope>
    <source>
        <strain evidence="1">HSMRA1968</strain>
        <tissue evidence="1">Whole embryos</tissue>
    </source>
</reference>
<gene>
    <name evidence="1" type="ORF">Bhyg_11991</name>
</gene>